<evidence type="ECO:0000313" key="3">
    <source>
        <dbReference type="Proteomes" id="UP000186804"/>
    </source>
</evidence>
<dbReference type="RefSeq" id="XP_067066460.1">
    <property type="nucleotide sequence ID" value="XM_067212877.1"/>
</dbReference>
<dbReference type="SUPFAM" id="SSF47954">
    <property type="entry name" value="Cyclin-like"/>
    <property type="match status" value="1"/>
</dbReference>
<gene>
    <name evidence="2" type="ORF">cand_026490</name>
</gene>
<organism evidence="2 3">
    <name type="scientific">Cryptosporidium andersoni</name>
    <dbReference type="NCBI Taxonomy" id="117008"/>
    <lineage>
        <taxon>Eukaryota</taxon>
        <taxon>Sar</taxon>
        <taxon>Alveolata</taxon>
        <taxon>Apicomplexa</taxon>
        <taxon>Conoidasida</taxon>
        <taxon>Coccidia</taxon>
        <taxon>Eucoccidiorida</taxon>
        <taxon>Eimeriorina</taxon>
        <taxon>Cryptosporidiidae</taxon>
        <taxon>Cryptosporidium</taxon>
    </lineage>
</organism>
<dbReference type="EMBL" id="LRBS01000125">
    <property type="protein sequence ID" value="OII71091.1"/>
    <property type="molecule type" value="Genomic_DNA"/>
</dbReference>
<proteinExistence type="predicted"/>
<evidence type="ECO:0000259" key="1">
    <source>
        <dbReference type="Pfam" id="PF00134"/>
    </source>
</evidence>
<reference evidence="2 3" key="1">
    <citation type="submission" date="2016-10" db="EMBL/GenBank/DDBJ databases">
        <title>Reductive evolution of mitochondrial metabolism and differential evolution of invasion-related proteins in Cryptosporidium.</title>
        <authorList>
            <person name="Liu S."/>
            <person name="Roellig D.M."/>
            <person name="Guo Y."/>
            <person name="Li N."/>
            <person name="Frace M.A."/>
            <person name="Tang K."/>
            <person name="Zhang L."/>
            <person name="Feng Y."/>
            <person name="Xiao L."/>
        </authorList>
    </citation>
    <scope>NUCLEOTIDE SEQUENCE [LARGE SCALE GENOMIC DNA]</scope>
    <source>
        <strain evidence="2">30847</strain>
    </source>
</reference>
<name>A0A1J4MC82_9CRYT</name>
<accession>A0A1J4MC82</accession>
<protein>
    <submittedName>
        <fullName evidence="2">N-terminal domain-containing protein</fullName>
    </submittedName>
</protein>
<comment type="caution">
    <text evidence="2">The sequence shown here is derived from an EMBL/GenBank/DDBJ whole genome shotgun (WGS) entry which is preliminary data.</text>
</comment>
<dbReference type="GeneID" id="92366833"/>
<dbReference type="Gene3D" id="1.10.472.10">
    <property type="entry name" value="Cyclin-like"/>
    <property type="match status" value="1"/>
</dbReference>
<dbReference type="VEuPathDB" id="CryptoDB:cand_026490"/>
<evidence type="ECO:0000313" key="2">
    <source>
        <dbReference type="EMBL" id="OII71091.1"/>
    </source>
</evidence>
<dbReference type="InterPro" id="IPR036915">
    <property type="entry name" value="Cyclin-like_sf"/>
</dbReference>
<dbReference type="InterPro" id="IPR006671">
    <property type="entry name" value="Cyclin_N"/>
</dbReference>
<dbReference type="Proteomes" id="UP000186804">
    <property type="component" value="Unassembled WGS sequence"/>
</dbReference>
<keyword evidence="3" id="KW-1185">Reference proteome</keyword>
<dbReference type="AlphaFoldDB" id="A0A1J4MC82"/>
<dbReference type="OrthoDB" id="338366at2759"/>
<dbReference type="Pfam" id="PF00134">
    <property type="entry name" value="Cyclin_N"/>
    <property type="match status" value="1"/>
</dbReference>
<feature type="domain" description="Cyclin N-terminal" evidence="1">
    <location>
        <begin position="124"/>
        <end position="201"/>
    </location>
</feature>
<sequence>MDALVNNRETLCSVEFNTKRGNKLENTSNNNLFKSVIYRVKGFLFSFSDISSSELKENNSSFYEIEEGNIEPLLHKISKFNYGLNIYTNFKFIYLLEIDDLMNFTKSYGGSQSYYTSHKFGVIERSKVINWLSIYCDRLNFQSCTFHLSCSILNKYLIKTKRCLDNSSLVECTSASLLLASNVIETISDGIVPSLKQFSDAAKWLHCSTIVEKQIDILTTITDSFNITETPLQMFILYVSKIYYHEKLKYIFSYILNYKYIKNIIKWCLLICDYLVFTEIPTSNLGQDLLPLLPAFILWIGINRDRSALYKEYSSEELEKLYFKDICSYEKLDSHLIQHICKLLSKIAKQVSKYWFKRSKYLNLIKEDAINNFSIKHSYISFELIGNA</sequence>